<dbReference type="Proteomes" id="UP001310594">
    <property type="component" value="Unassembled WGS sequence"/>
</dbReference>
<protein>
    <submittedName>
        <fullName evidence="1">Uncharacterized protein</fullName>
    </submittedName>
</protein>
<reference evidence="1" key="1">
    <citation type="submission" date="2023-08" db="EMBL/GenBank/DDBJ databases">
        <title>Black Yeasts Isolated from many extreme environments.</title>
        <authorList>
            <person name="Coleine C."/>
            <person name="Stajich J.E."/>
            <person name="Selbmann L."/>
        </authorList>
    </citation>
    <scope>NUCLEOTIDE SEQUENCE</scope>
    <source>
        <strain evidence="1">CCFEE 5810</strain>
    </source>
</reference>
<organism evidence="1 2">
    <name type="scientific">Elasticomyces elasticus</name>
    <dbReference type="NCBI Taxonomy" id="574655"/>
    <lineage>
        <taxon>Eukaryota</taxon>
        <taxon>Fungi</taxon>
        <taxon>Dikarya</taxon>
        <taxon>Ascomycota</taxon>
        <taxon>Pezizomycotina</taxon>
        <taxon>Dothideomycetes</taxon>
        <taxon>Dothideomycetidae</taxon>
        <taxon>Mycosphaerellales</taxon>
        <taxon>Teratosphaeriaceae</taxon>
        <taxon>Elasticomyces</taxon>
    </lineage>
</organism>
<evidence type="ECO:0000313" key="2">
    <source>
        <dbReference type="Proteomes" id="UP001310594"/>
    </source>
</evidence>
<dbReference type="AlphaFoldDB" id="A0AAN7WPG7"/>
<name>A0AAN7WPG7_9PEZI</name>
<gene>
    <name evidence="1" type="ORF">LTR97_002107</name>
</gene>
<evidence type="ECO:0000313" key="1">
    <source>
        <dbReference type="EMBL" id="KAK5704993.1"/>
    </source>
</evidence>
<proteinExistence type="predicted"/>
<sequence length="202" mass="22454">MQRVADLYISQPEEWHDRTAHHWAGDCILGTALAHAGVPFTWAWPMFQGGNPADMDWTEAKDERKLWCAPALSYHHFEPHEIESMWAFEQQRISVLAIPPPKRSFFGGRDTVLHHSDVFKQRVMPKISQVRDDWTNASPDLVEHSARIVKPAEARLEECQAISGAGVAGSTVRLDDAARGALGEKHGPVPAIFDSLGSVVEG</sequence>
<comment type="caution">
    <text evidence="1">The sequence shown here is derived from an EMBL/GenBank/DDBJ whole genome shotgun (WGS) entry which is preliminary data.</text>
</comment>
<dbReference type="EMBL" id="JAVRQU010000003">
    <property type="protein sequence ID" value="KAK5704993.1"/>
    <property type="molecule type" value="Genomic_DNA"/>
</dbReference>
<accession>A0AAN7WPG7</accession>